<evidence type="ECO:0000259" key="1">
    <source>
        <dbReference type="Pfam" id="PF08387"/>
    </source>
</evidence>
<feature type="domain" description="FBD" evidence="1">
    <location>
        <begin position="325"/>
        <end position="364"/>
    </location>
</feature>
<evidence type="ECO:0000313" key="3">
    <source>
        <dbReference type="Proteomes" id="UP000636709"/>
    </source>
</evidence>
<accession>A0A835BRG5</accession>
<dbReference type="Proteomes" id="UP000636709">
    <property type="component" value="Unassembled WGS sequence"/>
</dbReference>
<evidence type="ECO:0000313" key="2">
    <source>
        <dbReference type="EMBL" id="KAF8707023.1"/>
    </source>
</evidence>
<organism evidence="2 3">
    <name type="scientific">Digitaria exilis</name>
    <dbReference type="NCBI Taxonomy" id="1010633"/>
    <lineage>
        <taxon>Eukaryota</taxon>
        <taxon>Viridiplantae</taxon>
        <taxon>Streptophyta</taxon>
        <taxon>Embryophyta</taxon>
        <taxon>Tracheophyta</taxon>
        <taxon>Spermatophyta</taxon>
        <taxon>Magnoliopsida</taxon>
        <taxon>Liliopsida</taxon>
        <taxon>Poales</taxon>
        <taxon>Poaceae</taxon>
        <taxon>PACMAD clade</taxon>
        <taxon>Panicoideae</taxon>
        <taxon>Panicodae</taxon>
        <taxon>Paniceae</taxon>
        <taxon>Anthephorinae</taxon>
        <taxon>Digitaria</taxon>
    </lineage>
</organism>
<reference evidence="2" key="1">
    <citation type="submission" date="2020-07" db="EMBL/GenBank/DDBJ databases">
        <title>Genome sequence and genetic diversity analysis of an under-domesticated orphan crop, white fonio (Digitaria exilis).</title>
        <authorList>
            <person name="Bennetzen J.L."/>
            <person name="Chen S."/>
            <person name="Ma X."/>
            <person name="Wang X."/>
            <person name="Yssel A.E.J."/>
            <person name="Chaluvadi S.R."/>
            <person name="Johnson M."/>
            <person name="Gangashetty P."/>
            <person name="Hamidou F."/>
            <person name="Sanogo M.D."/>
            <person name="Zwaenepoel A."/>
            <person name="Wallace J."/>
            <person name="Van De Peer Y."/>
            <person name="Van Deynze A."/>
        </authorList>
    </citation>
    <scope>NUCLEOTIDE SEQUENCE</scope>
    <source>
        <tissue evidence="2">Leaves</tissue>
    </source>
</reference>
<dbReference type="AlphaFoldDB" id="A0A835BRG5"/>
<dbReference type="OrthoDB" id="10574254at2759"/>
<gene>
    <name evidence="2" type="ORF">HU200_030550</name>
</gene>
<dbReference type="Pfam" id="PF08387">
    <property type="entry name" value="FBD"/>
    <property type="match status" value="1"/>
</dbReference>
<keyword evidence="3" id="KW-1185">Reference proteome</keyword>
<sequence length="405" mass="44222">MQIRTPEMVARAIRMLPPAQDAGIELGEERYNAEEVSMDLLLHGRVLGPREEAEKAEAAGVVGRWEEAWKNAPLVIQDAPIVKAITALAPELAADVVEKVSSEAIWHILDGEEEGEPPVHQGLVGCVRIEAPSGCPPPDVVGGRWMERITAVRGEDGLRERITPVLELGYCRLTQQCRPEGLTLVSSSLVCLDMWSCTALGGVSLQYTPKLQLLCAGVRPQDRGGARINIEIRTAGALRGLDGLVLPWHELSYITPYQGRLEGRRIAPLPFLTSLRVCLKMADIHQMIDLLDLLRHLPHLGQLILLRIDGTDPTEAIPSERLSNIPSITSSLQVLALHNFRGGVAEIGFAKSIIFKACQLKTVELQPHPVLTPQALSEAITHLTVCSRASQQVHVAFALPQHASD</sequence>
<protein>
    <recommendedName>
        <fullName evidence="1">FBD domain-containing protein</fullName>
    </recommendedName>
</protein>
<name>A0A835BRG5_9POAL</name>
<comment type="caution">
    <text evidence="2">The sequence shown here is derived from an EMBL/GenBank/DDBJ whole genome shotgun (WGS) entry which is preliminary data.</text>
</comment>
<dbReference type="EMBL" id="JACEFO010001764">
    <property type="protein sequence ID" value="KAF8707023.1"/>
    <property type="molecule type" value="Genomic_DNA"/>
</dbReference>
<proteinExistence type="predicted"/>
<dbReference type="InterPro" id="IPR006566">
    <property type="entry name" value="FBD"/>
</dbReference>